<dbReference type="GO" id="GO:0043755">
    <property type="term" value="F:alpha-ribazole phosphatase activity"/>
    <property type="evidence" value="ECO:0007669"/>
    <property type="project" value="UniProtKB-UniRule"/>
</dbReference>
<reference evidence="2" key="1">
    <citation type="submission" date="2016-04" db="EMBL/GenBank/DDBJ databases">
        <authorList>
            <person name="Evans L.H."/>
            <person name="Alamgir A."/>
            <person name="Owens N."/>
            <person name="Weber N.D."/>
            <person name="Virtaneva K."/>
            <person name="Barbian K."/>
            <person name="Babar A."/>
            <person name="Rosenke K."/>
        </authorList>
    </citation>
    <scope>NUCLEOTIDE SEQUENCE</scope>
    <source>
        <strain evidence="2">86-2</strain>
    </source>
</reference>
<dbReference type="EC" id="3.1.3.73" evidence="1"/>
<evidence type="ECO:0000256" key="1">
    <source>
        <dbReference type="NCBIfam" id="TIGR03162"/>
    </source>
</evidence>
<dbReference type="Pfam" id="PF00300">
    <property type="entry name" value="His_Phos_1"/>
    <property type="match status" value="1"/>
</dbReference>
<dbReference type="SMART" id="SM00855">
    <property type="entry name" value="PGAM"/>
    <property type="match status" value="1"/>
</dbReference>
<dbReference type="GO" id="GO:0009236">
    <property type="term" value="P:cobalamin biosynthetic process"/>
    <property type="evidence" value="ECO:0007669"/>
    <property type="project" value="UniProtKB-UniRule"/>
</dbReference>
<dbReference type="PANTHER" id="PTHR48100">
    <property type="entry name" value="BROAD-SPECIFICITY PHOSPHATASE YOR283W-RELATED"/>
    <property type="match status" value="1"/>
</dbReference>
<dbReference type="Gene3D" id="3.40.50.1240">
    <property type="entry name" value="Phosphoglycerate mutase-like"/>
    <property type="match status" value="1"/>
</dbReference>
<organism evidence="2">
    <name type="scientific">uncultured Dysgonomonas sp</name>
    <dbReference type="NCBI Taxonomy" id="206096"/>
    <lineage>
        <taxon>Bacteria</taxon>
        <taxon>Pseudomonadati</taxon>
        <taxon>Bacteroidota</taxon>
        <taxon>Bacteroidia</taxon>
        <taxon>Bacteroidales</taxon>
        <taxon>Dysgonomonadaceae</taxon>
        <taxon>Dysgonomonas</taxon>
        <taxon>environmental samples</taxon>
    </lineage>
</organism>
<dbReference type="EMBL" id="FLUL01000001">
    <property type="protein sequence ID" value="SBW08991.1"/>
    <property type="molecule type" value="Genomic_DNA"/>
</dbReference>
<dbReference type="InterPro" id="IPR017578">
    <property type="entry name" value="Ribazole_CobC"/>
</dbReference>
<dbReference type="InterPro" id="IPR050275">
    <property type="entry name" value="PGM_Phosphatase"/>
</dbReference>
<dbReference type="CDD" id="cd07067">
    <property type="entry name" value="HP_PGM_like"/>
    <property type="match status" value="1"/>
</dbReference>
<sequence>MKIYIVRHTAVGVNGVCYGQTDVPLKETFESEAEVVKQKLQDLQFDAVFSSPLSRAKRLAEYCGFTDIQLYDRLKELHFGDWEMKEWDRIDMEEWDKDWIRTPTPNGESFDQMYARVASFIDELVKKDYSSVVVFAHGGVINCFRVYFGQTDLQGAFDKLAEYGEILEFESN</sequence>
<accession>A0A212KBB8</accession>
<dbReference type="InterPro" id="IPR029033">
    <property type="entry name" value="His_PPase_superfam"/>
</dbReference>
<dbReference type="GO" id="GO:0005737">
    <property type="term" value="C:cytoplasm"/>
    <property type="evidence" value="ECO:0007669"/>
    <property type="project" value="TreeGrafter"/>
</dbReference>
<dbReference type="NCBIfam" id="TIGR03162">
    <property type="entry name" value="ribazole_cobC"/>
    <property type="match status" value="1"/>
</dbReference>
<gene>
    <name evidence="2" type="ORF">KL86DYS2_13514</name>
</gene>
<dbReference type="RefSeq" id="WP_291028872.1">
    <property type="nucleotide sequence ID" value="NZ_CABTJG010000009.1"/>
</dbReference>
<dbReference type="SUPFAM" id="SSF53254">
    <property type="entry name" value="Phosphoglycerate mutase-like"/>
    <property type="match status" value="1"/>
</dbReference>
<dbReference type="InterPro" id="IPR013078">
    <property type="entry name" value="His_Pase_superF_clade-1"/>
</dbReference>
<evidence type="ECO:0000313" key="2">
    <source>
        <dbReference type="EMBL" id="SBW08991.1"/>
    </source>
</evidence>
<protein>
    <recommendedName>
        <fullName evidence="1">Alpha-ribazole phosphatase</fullName>
        <ecNumber evidence="1">3.1.3.73</ecNumber>
    </recommendedName>
</protein>
<dbReference type="PANTHER" id="PTHR48100:SF1">
    <property type="entry name" value="HISTIDINE PHOSPHATASE FAMILY PROTEIN-RELATED"/>
    <property type="match status" value="1"/>
</dbReference>
<dbReference type="AlphaFoldDB" id="A0A212KBB8"/>
<proteinExistence type="predicted"/>
<name>A0A212KBB8_9BACT</name>